<dbReference type="AlphaFoldDB" id="A0A4Y3RNE1"/>
<dbReference type="EMBL" id="BJMN01000030">
    <property type="protein sequence ID" value="GEB59112.1"/>
    <property type="molecule type" value="Genomic_DNA"/>
</dbReference>
<dbReference type="Proteomes" id="UP000315226">
    <property type="component" value="Unassembled WGS sequence"/>
</dbReference>
<name>A0A4Y3RNE1_9ACTN</name>
<dbReference type="RefSeq" id="WP_141298358.1">
    <property type="nucleotide sequence ID" value="NZ_BJMN01000030.1"/>
</dbReference>
<comment type="caution">
    <text evidence="1">The sequence shown here is derived from an EMBL/GenBank/DDBJ whole genome shotgun (WGS) entry which is preliminary data.</text>
</comment>
<accession>A0A4Y3RNE1</accession>
<evidence type="ECO:0008006" key="3">
    <source>
        <dbReference type="Google" id="ProtNLM"/>
    </source>
</evidence>
<dbReference type="SUPFAM" id="SSF53271">
    <property type="entry name" value="PRTase-like"/>
    <property type="match status" value="1"/>
</dbReference>
<proteinExistence type="predicted"/>
<keyword evidence="2" id="KW-1185">Reference proteome</keyword>
<evidence type="ECO:0000313" key="2">
    <source>
        <dbReference type="Proteomes" id="UP000315226"/>
    </source>
</evidence>
<gene>
    <name evidence="1" type="ORF">SGA01_47170</name>
</gene>
<evidence type="ECO:0000313" key="1">
    <source>
        <dbReference type="EMBL" id="GEB59112.1"/>
    </source>
</evidence>
<sequence length="86" mass="9561">MSWARRAERLAAAAHAKAIRIERHVENRTIFLFDDLLTTGRQMPAVARLLRGRARLRQGVSSLLAPFGEGRTARGTVRLVTIDLGP</sequence>
<reference evidence="1 2" key="1">
    <citation type="submission" date="2019-06" db="EMBL/GenBank/DDBJ databases">
        <title>Whole genome shotgun sequence of Streptomyces gardneri NBRC 12865.</title>
        <authorList>
            <person name="Hosoyama A."/>
            <person name="Uohara A."/>
            <person name="Ohji S."/>
            <person name="Ichikawa N."/>
        </authorList>
    </citation>
    <scope>NUCLEOTIDE SEQUENCE [LARGE SCALE GENOMIC DNA]</scope>
    <source>
        <strain evidence="1 2">NBRC 12865</strain>
    </source>
</reference>
<dbReference type="InterPro" id="IPR029057">
    <property type="entry name" value="PRTase-like"/>
</dbReference>
<organism evidence="1 2">
    <name type="scientific">Streptomyces gardneri</name>
    <dbReference type="NCBI Taxonomy" id="66892"/>
    <lineage>
        <taxon>Bacteria</taxon>
        <taxon>Bacillati</taxon>
        <taxon>Actinomycetota</taxon>
        <taxon>Actinomycetes</taxon>
        <taxon>Kitasatosporales</taxon>
        <taxon>Streptomycetaceae</taxon>
        <taxon>Streptomyces</taxon>
    </lineage>
</organism>
<protein>
    <recommendedName>
        <fullName evidence="3">Phosphoribosyltransferase domain-containing protein</fullName>
    </recommendedName>
</protein>